<protein>
    <recommendedName>
        <fullName evidence="2">Peptidase S74 domain-containing protein</fullName>
    </recommendedName>
</protein>
<sequence length="835" mass="93449">MIDFKYADLFKQNSVDVQLEIISDDEKIHITNTEFHEEEFELTESLCSQSELTFGAVEAGSVKFKVSNIFLPMKGRWMTVKMIIGGHTDQPFLIGRFKGYSDTPTADRKYRDVVAYDALYDILNADVAAWYNTVFPSHKEQQKDKDGKTTTVTVYDPVTMKQFRDSFFKHFGIEQADIDLINDNMSIEKTVAVTPSSETSSDTEESSTIGESMSGKEVLSCICEINGCMGHMGRDGKFHYIYLEQNIQGLYPRNDLYPADDLFPRDPKSNRIGKDLYITAEYEDFLVKTINKLQIREQKNDIGVIVGTGDNAYVIEDNFLVYGKGTKELKGIAKNILSKIRGIVYRPFTADCKGNPCLEVGDAVRLPTRYELIESYILKRTLKGIQALRDDLEADGEEYRTNGANGIQKSILKLKGKSNVLERTIEKTQSTITDVEKGLQSQITQTATEIRTEVKNTTDGLSSRITQNASSITAEVKRAQGQEVELAAAIKINADNITAEVTRASKTEGELSSKIEVTATQIRSEVTASLKAWDIEEYDVTYYGFGNPQKTYPASSHYNGCSFLNQENGYFYGCEPDGGISSGKYKWTLLKKFKQLASNMSSAITQTATEISSKVTRDSVVSEINQSAEGIKIKAKLLELKGSMEMTGGYMHIQAEESVENLIEFKRSGTLVQMGTDGFRTVEGTLESPNHQCVVQYNHISLNKGGTDTDHCMINLDGDTGVAGFRGGVIDGSDKRMKNTISDLDKKRSSEFIYSLSAKSYRYNFERDGFHHGFIAQDVLKKAEKGWNICPKTFSDSNGKKYYGLKYTELIADLVATVQLQHDEIEQLKEKVENL</sequence>
<dbReference type="EMBL" id="QRQN01000006">
    <property type="protein sequence ID" value="RHN09769.1"/>
    <property type="molecule type" value="Genomic_DNA"/>
</dbReference>
<reference evidence="3 4" key="1">
    <citation type="submission" date="2018-08" db="EMBL/GenBank/DDBJ databases">
        <title>A genome reference for cultivated species of the human gut microbiota.</title>
        <authorList>
            <person name="Zou Y."/>
            <person name="Xue W."/>
            <person name="Luo G."/>
        </authorList>
    </citation>
    <scope>NUCLEOTIDE SEQUENCE [LARGE SCALE GENOMIC DNA]</scope>
    <source>
        <strain evidence="3 4">AF31-21AC</strain>
    </source>
</reference>
<accession>A0A415TX19</accession>
<dbReference type="InterPro" id="IPR030392">
    <property type="entry name" value="S74_ICA"/>
</dbReference>
<dbReference type="PROSITE" id="PS51688">
    <property type="entry name" value="ICA"/>
    <property type="match status" value="1"/>
</dbReference>
<evidence type="ECO:0000313" key="3">
    <source>
        <dbReference type="EMBL" id="RHN09769.1"/>
    </source>
</evidence>
<dbReference type="Pfam" id="PF13884">
    <property type="entry name" value="Peptidase_S74"/>
    <property type="match status" value="1"/>
</dbReference>
<feature type="compositionally biased region" description="Low complexity" evidence="1">
    <location>
        <begin position="194"/>
        <end position="210"/>
    </location>
</feature>
<feature type="region of interest" description="Disordered" evidence="1">
    <location>
        <begin position="191"/>
        <end position="210"/>
    </location>
</feature>
<evidence type="ECO:0000259" key="2">
    <source>
        <dbReference type="PROSITE" id="PS51688"/>
    </source>
</evidence>
<proteinExistence type="predicted"/>
<dbReference type="RefSeq" id="WP_015522392.1">
    <property type="nucleotide sequence ID" value="NZ_QRQN01000006.1"/>
</dbReference>
<gene>
    <name evidence="3" type="ORF">DWZ31_06820</name>
</gene>
<organism evidence="3 4">
    <name type="scientific">Roseburia intestinalis</name>
    <dbReference type="NCBI Taxonomy" id="166486"/>
    <lineage>
        <taxon>Bacteria</taxon>
        <taxon>Bacillati</taxon>
        <taxon>Bacillota</taxon>
        <taxon>Clostridia</taxon>
        <taxon>Lachnospirales</taxon>
        <taxon>Lachnospiraceae</taxon>
        <taxon>Roseburia</taxon>
    </lineage>
</organism>
<comment type="caution">
    <text evidence="3">The sequence shown here is derived from an EMBL/GenBank/DDBJ whole genome shotgun (WGS) entry which is preliminary data.</text>
</comment>
<evidence type="ECO:0000256" key="1">
    <source>
        <dbReference type="SAM" id="MobiDB-lite"/>
    </source>
</evidence>
<name>A0A415TX19_9FIRM</name>
<dbReference type="AlphaFoldDB" id="A0A415TX19"/>
<dbReference type="Proteomes" id="UP000283586">
    <property type="component" value="Unassembled WGS sequence"/>
</dbReference>
<feature type="domain" description="Peptidase S74" evidence="2">
    <location>
        <begin position="733"/>
        <end position="832"/>
    </location>
</feature>
<evidence type="ECO:0000313" key="4">
    <source>
        <dbReference type="Proteomes" id="UP000283586"/>
    </source>
</evidence>